<feature type="non-terminal residue" evidence="2">
    <location>
        <position position="1"/>
    </location>
</feature>
<protein>
    <submittedName>
        <fullName evidence="2">Uncharacterized protein</fullName>
    </submittedName>
</protein>
<evidence type="ECO:0000256" key="1">
    <source>
        <dbReference type="SAM" id="Phobius"/>
    </source>
</evidence>
<dbReference type="AlphaFoldDB" id="A0A382VDE5"/>
<feature type="transmembrane region" description="Helical" evidence="1">
    <location>
        <begin position="39"/>
        <end position="59"/>
    </location>
</feature>
<gene>
    <name evidence="2" type="ORF">METZ01_LOCUS397377</name>
</gene>
<reference evidence="2" key="1">
    <citation type="submission" date="2018-05" db="EMBL/GenBank/DDBJ databases">
        <authorList>
            <person name="Lanie J.A."/>
            <person name="Ng W.-L."/>
            <person name="Kazmierczak K.M."/>
            <person name="Andrzejewski T.M."/>
            <person name="Davidsen T.M."/>
            <person name="Wayne K.J."/>
            <person name="Tettelin H."/>
            <person name="Glass J.I."/>
            <person name="Rusch D."/>
            <person name="Podicherti R."/>
            <person name="Tsui H.-C.T."/>
            <person name="Winkler M.E."/>
        </authorList>
    </citation>
    <scope>NUCLEOTIDE SEQUENCE</scope>
</reference>
<dbReference type="EMBL" id="UINC01151112">
    <property type="protein sequence ID" value="SVD44523.1"/>
    <property type="molecule type" value="Genomic_DNA"/>
</dbReference>
<keyword evidence="1" id="KW-0472">Membrane</keyword>
<sequence length="161" mass="17936">WVMLLPQVQDGSIAISRLHFLALISLAIVLTFEVSLQGGVWRWLLLVVGLGIIMMIPSYPDILYFRTDLMVQSQIALVGATLLTTVALWYWRNRRWMKIAQGIVAALVGYGALRALLLIRPAVGILYGIIPEIGLGWYITLLGCLLVFVSIISDNRVRKSA</sequence>
<feature type="transmembrane region" description="Helical" evidence="1">
    <location>
        <begin position="12"/>
        <end position="32"/>
    </location>
</feature>
<feature type="transmembrane region" description="Helical" evidence="1">
    <location>
        <begin position="135"/>
        <end position="153"/>
    </location>
</feature>
<feature type="transmembrane region" description="Helical" evidence="1">
    <location>
        <begin position="71"/>
        <end position="91"/>
    </location>
</feature>
<keyword evidence="1" id="KW-1133">Transmembrane helix</keyword>
<organism evidence="2">
    <name type="scientific">marine metagenome</name>
    <dbReference type="NCBI Taxonomy" id="408172"/>
    <lineage>
        <taxon>unclassified sequences</taxon>
        <taxon>metagenomes</taxon>
        <taxon>ecological metagenomes</taxon>
    </lineage>
</organism>
<name>A0A382VDE5_9ZZZZ</name>
<proteinExistence type="predicted"/>
<evidence type="ECO:0000313" key="2">
    <source>
        <dbReference type="EMBL" id="SVD44523.1"/>
    </source>
</evidence>
<accession>A0A382VDE5</accession>
<feature type="transmembrane region" description="Helical" evidence="1">
    <location>
        <begin position="103"/>
        <end position="129"/>
    </location>
</feature>
<keyword evidence="1" id="KW-0812">Transmembrane</keyword>